<dbReference type="RefSeq" id="WP_386197004.1">
    <property type="nucleotide sequence ID" value="NZ_JBHSBC010000063.1"/>
</dbReference>
<protein>
    <submittedName>
        <fullName evidence="4">NTP transferase domain-containing protein</fullName>
    </submittedName>
</protein>
<dbReference type="InterPro" id="IPR050065">
    <property type="entry name" value="GlmU-like"/>
</dbReference>
<dbReference type="InterPro" id="IPR025877">
    <property type="entry name" value="MobA-like_NTP_Trfase"/>
</dbReference>
<evidence type="ECO:0000256" key="2">
    <source>
        <dbReference type="ARBA" id="ARBA00022695"/>
    </source>
</evidence>
<keyword evidence="2" id="KW-0548">Nucleotidyltransferase</keyword>
<dbReference type="Gene3D" id="3.90.550.10">
    <property type="entry name" value="Spore Coat Polysaccharide Biosynthesis Protein SpsA, Chain A"/>
    <property type="match status" value="1"/>
</dbReference>
<evidence type="ECO:0000256" key="1">
    <source>
        <dbReference type="ARBA" id="ARBA00022679"/>
    </source>
</evidence>
<name>A0ABV8FGM0_9ACTN</name>
<comment type="caution">
    <text evidence="4">The sequence shown here is derived from an EMBL/GenBank/DDBJ whole genome shotgun (WGS) entry which is preliminary data.</text>
</comment>
<gene>
    <name evidence="4" type="ORF">ACFOYY_41385</name>
</gene>
<keyword evidence="5" id="KW-1185">Reference proteome</keyword>
<keyword evidence="1 4" id="KW-0808">Transferase</keyword>
<evidence type="ECO:0000313" key="5">
    <source>
        <dbReference type="Proteomes" id="UP001595698"/>
    </source>
</evidence>
<dbReference type="Pfam" id="PF12804">
    <property type="entry name" value="NTP_transf_3"/>
    <property type="match status" value="1"/>
</dbReference>
<accession>A0ABV8FGM0</accession>
<dbReference type="InterPro" id="IPR029044">
    <property type="entry name" value="Nucleotide-diphossugar_trans"/>
</dbReference>
<dbReference type="GO" id="GO:0016740">
    <property type="term" value="F:transferase activity"/>
    <property type="evidence" value="ECO:0007669"/>
    <property type="project" value="UniProtKB-KW"/>
</dbReference>
<evidence type="ECO:0000259" key="3">
    <source>
        <dbReference type="Pfam" id="PF12804"/>
    </source>
</evidence>
<dbReference type="EMBL" id="JBHSBC010000063">
    <property type="protein sequence ID" value="MFC3986643.1"/>
    <property type="molecule type" value="Genomic_DNA"/>
</dbReference>
<dbReference type="PANTHER" id="PTHR43584:SF8">
    <property type="entry name" value="N-ACETYLMURAMATE ALPHA-1-PHOSPHATE URIDYLYLTRANSFERASE"/>
    <property type="match status" value="1"/>
</dbReference>
<dbReference type="PANTHER" id="PTHR43584">
    <property type="entry name" value="NUCLEOTIDYL TRANSFERASE"/>
    <property type="match status" value="1"/>
</dbReference>
<dbReference type="Proteomes" id="UP001595698">
    <property type="component" value="Unassembled WGS sequence"/>
</dbReference>
<proteinExistence type="predicted"/>
<sequence>MTPHHEIVKAYGTRHATEVKAVGSVRPGDRVACSQALLGETLPRSTTHWYTSVSVHPEPPPVLVLAGGQGLRLRAAQDDPELADTPKLLVRLASGQPMLGQALTDLARSGLRRICLLTGAPETGGDLIRRYVHAHTGEISLRILRERQPLGTAGAVYAALGHLHDEVVAVAPADTLFPFEQLPAIITRHREAGHLLTWAVTSRPGPAAQNIGRLRARDGLLIHADESGTAPECAAGEPVTGVGVMVINTAGYRRAFTAYVRTLPAPGPVDLYRDVVPWLLATGHCVAVADIACPAPDLGTPERLRAFGRTAFRPSAFGASAADA</sequence>
<evidence type="ECO:0000313" key="4">
    <source>
        <dbReference type="EMBL" id="MFC3986643.1"/>
    </source>
</evidence>
<dbReference type="SUPFAM" id="SSF53448">
    <property type="entry name" value="Nucleotide-diphospho-sugar transferases"/>
    <property type="match status" value="1"/>
</dbReference>
<organism evidence="4 5">
    <name type="scientific">Streptosporangium jomthongense</name>
    <dbReference type="NCBI Taxonomy" id="1193683"/>
    <lineage>
        <taxon>Bacteria</taxon>
        <taxon>Bacillati</taxon>
        <taxon>Actinomycetota</taxon>
        <taxon>Actinomycetes</taxon>
        <taxon>Streptosporangiales</taxon>
        <taxon>Streptosporangiaceae</taxon>
        <taxon>Streptosporangium</taxon>
    </lineage>
</organism>
<feature type="domain" description="MobA-like NTP transferase" evidence="3">
    <location>
        <begin position="62"/>
        <end position="202"/>
    </location>
</feature>
<reference evidence="5" key="1">
    <citation type="journal article" date="2019" name="Int. J. Syst. Evol. Microbiol.">
        <title>The Global Catalogue of Microorganisms (GCM) 10K type strain sequencing project: providing services to taxonomists for standard genome sequencing and annotation.</title>
        <authorList>
            <consortium name="The Broad Institute Genomics Platform"/>
            <consortium name="The Broad Institute Genome Sequencing Center for Infectious Disease"/>
            <person name="Wu L."/>
            <person name="Ma J."/>
        </authorList>
    </citation>
    <scope>NUCLEOTIDE SEQUENCE [LARGE SCALE GENOMIC DNA]</scope>
    <source>
        <strain evidence="5">TBRC 7912</strain>
    </source>
</reference>